<dbReference type="InterPro" id="IPR023210">
    <property type="entry name" value="NADP_OxRdtase_dom"/>
</dbReference>
<dbReference type="Proteomes" id="UP000717328">
    <property type="component" value="Unassembled WGS sequence"/>
</dbReference>
<dbReference type="EMBL" id="JABCKI010000196">
    <property type="protein sequence ID" value="KAG5651800.1"/>
    <property type="molecule type" value="Genomic_DNA"/>
</dbReference>
<reference evidence="2" key="1">
    <citation type="submission" date="2021-02" db="EMBL/GenBank/DDBJ databases">
        <authorList>
            <person name="Nieuwenhuis M."/>
            <person name="Van De Peppel L.J.J."/>
        </authorList>
    </citation>
    <scope>NUCLEOTIDE SEQUENCE</scope>
    <source>
        <strain evidence="2">D49</strain>
    </source>
</reference>
<feature type="domain" description="NADP-dependent oxidoreductase" evidence="1">
    <location>
        <begin position="189"/>
        <end position="299"/>
    </location>
</feature>
<dbReference type="PANTHER" id="PTHR43147">
    <property type="entry name" value="PROTEIN TAS"/>
    <property type="match status" value="1"/>
</dbReference>
<dbReference type="OrthoDB" id="686384at2759"/>
<dbReference type="InterPro" id="IPR036812">
    <property type="entry name" value="NAD(P)_OxRdtase_dom_sf"/>
</dbReference>
<dbReference type="Pfam" id="PF00248">
    <property type="entry name" value="Aldo_ket_red"/>
    <property type="match status" value="1"/>
</dbReference>
<comment type="caution">
    <text evidence="2">The sequence shown here is derived from an EMBL/GenBank/DDBJ whole genome shotgun (WGS) entry which is preliminary data.</text>
</comment>
<evidence type="ECO:0000313" key="2">
    <source>
        <dbReference type="EMBL" id="KAG5651800.1"/>
    </source>
</evidence>
<accession>A0A9P7GM32</accession>
<sequence>MAPMLPRAIETFRLGPFITPRIWTGLWQLSSNAWGSASVSKIRQGMTRHVELGYTAFGELFAPPHTIAVLTAYRYEYSSLPAGVQADHYGSAEIIFVRWSLTHRLVIGANKHWHPRVNSAALSHLLTSRSWVRRNGAFSSALSLHEPLFWPRFKSAWSAWEALASIFSRRVGICLSLHSCVLIDHRRAMQFHWQDYSDQNYLTAMHILVDLKNEGLISAIGLCNFDAIRTDEICTQLGPGAVVSNQVQVRLLFAPRRTTYQIRRLNFVVQFSIIDTRPLHGMADVCEKHGLKLLTYGTLVSAPHAFDLLWSGCHGKHPFHSVAASSRTNG</sequence>
<name>A0A9P7GM32_9AGAR</name>
<organism evidence="2 3">
    <name type="scientific">Sphagnurus paluster</name>
    <dbReference type="NCBI Taxonomy" id="117069"/>
    <lineage>
        <taxon>Eukaryota</taxon>
        <taxon>Fungi</taxon>
        <taxon>Dikarya</taxon>
        <taxon>Basidiomycota</taxon>
        <taxon>Agaricomycotina</taxon>
        <taxon>Agaricomycetes</taxon>
        <taxon>Agaricomycetidae</taxon>
        <taxon>Agaricales</taxon>
        <taxon>Tricholomatineae</taxon>
        <taxon>Lyophyllaceae</taxon>
        <taxon>Sphagnurus</taxon>
    </lineage>
</organism>
<proteinExistence type="predicted"/>
<keyword evidence="3" id="KW-1185">Reference proteome</keyword>
<dbReference type="SUPFAM" id="SSF51430">
    <property type="entry name" value="NAD(P)-linked oxidoreductase"/>
    <property type="match status" value="1"/>
</dbReference>
<evidence type="ECO:0000259" key="1">
    <source>
        <dbReference type="Pfam" id="PF00248"/>
    </source>
</evidence>
<dbReference type="Gene3D" id="3.20.20.100">
    <property type="entry name" value="NADP-dependent oxidoreductase domain"/>
    <property type="match status" value="1"/>
</dbReference>
<gene>
    <name evidence="2" type="ORF">H0H81_007359</name>
</gene>
<evidence type="ECO:0000313" key="3">
    <source>
        <dbReference type="Proteomes" id="UP000717328"/>
    </source>
</evidence>
<reference evidence="2" key="2">
    <citation type="submission" date="2021-10" db="EMBL/GenBank/DDBJ databases">
        <title>Phylogenomics reveals ancestral predisposition of the termite-cultivated fungus Termitomyces towards a domesticated lifestyle.</title>
        <authorList>
            <person name="Auxier B."/>
            <person name="Grum-Grzhimaylo A."/>
            <person name="Cardenas M.E."/>
            <person name="Lodge J.D."/>
            <person name="Laessoe T."/>
            <person name="Pedersen O."/>
            <person name="Smith M.E."/>
            <person name="Kuyper T.W."/>
            <person name="Franco-Molano E.A."/>
            <person name="Baroni T.J."/>
            <person name="Aanen D.K."/>
        </authorList>
    </citation>
    <scope>NUCLEOTIDE SEQUENCE</scope>
    <source>
        <strain evidence="2">D49</strain>
    </source>
</reference>
<protein>
    <recommendedName>
        <fullName evidence="1">NADP-dependent oxidoreductase domain-containing protein</fullName>
    </recommendedName>
</protein>
<dbReference type="PANTHER" id="PTHR43147:SF2">
    <property type="entry name" value="NADP-DEPENDENT OXIDOREDUCTASE DOMAIN-CONTAINING PROTEIN"/>
    <property type="match status" value="1"/>
</dbReference>
<dbReference type="AlphaFoldDB" id="A0A9P7GM32"/>